<proteinExistence type="predicted"/>
<feature type="compositionally biased region" description="Basic and acidic residues" evidence="2">
    <location>
        <begin position="379"/>
        <end position="388"/>
    </location>
</feature>
<dbReference type="Proteomes" id="UP000264820">
    <property type="component" value="Unplaced"/>
</dbReference>
<keyword evidence="5" id="KW-1185">Reference proteome</keyword>
<dbReference type="GO" id="GO:0010792">
    <property type="term" value="P:DNA double-strand break processing involved in repair via single-strand annealing"/>
    <property type="evidence" value="ECO:0007669"/>
    <property type="project" value="TreeGrafter"/>
</dbReference>
<dbReference type="InterPro" id="IPR019518">
    <property type="entry name" value="CtIP_N"/>
</dbReference>
<dbReference type="Pfam" id="PF10482">
    <property type="entry name" value="CtIP_N"/>
    <property type="match status" value="1"/>
</dbReference>
<sequence length="434" mass="48103">MEELFTKNQQMKEQQRLLTENIKTLENRLRAGLCDRCTVTQEVAKRRQQEFEVSQMQTIQHITLLAGETNALKKENRRLRDEIDHLREALNHTPLEAKPNTSPDLSPLSGPVSLITMATGRATSDQPVDGNVAMKTDTNQMADEPPSEFRQLQAISKSHFALSTFTSPPWKTESSVTHGDRRSHIVGAPDQAPPVSSQALLLRTTSLNADVNPTRHAIKAPVPCRPQPIKSSPVPFPWALPESSAWASLANAGTNLARHPYPKSNLPRFPNLVPSGQHTSLSSIQDQVYGTQWHKNSSFQDPIKEPIVVFRLNNLSEHAGILGKSQEKRDAQPSTTERVSGDGFRDLCDGPLDLSDRAKSKPSQTTKHEPSLFSQEGEGVNKRTDKELMQSLPTLGQTASPPSSRSLAPSLPLVTQQQQEVTQHKHKVLRLISE</sequence>
<evidence type="ECO:0000256" key="2">
    <source>
        <dbReference type="SAM" id="MobiDB-lite"/>
    </source>
</evidence>
<feature type="compositionally biased region" description="Basic and acidic residues" evidence="2">
    <location>
        <begin position="339"/>
        <end position="359"/>
    </location>
</feature>
<dbReference type="Ensembl" id="ENSHCOT00000009120.1">
    <property type="protein sequence ID" value="ENSHCOP00000019283.1"/>
    <property type="gene ID" value="ENSHCOG00000004491.1"/>
</dbReference>
<evidence type="ECO:0000256" key="1">
    <source>
        <dbReference type="SAM" id="Coils"/>
    </source>
</evidence>
<accession>A0A3Q2YNJ2</accession>
<feature type="compositionally biased region" description="Low complexity" evidence="2">
    <location>
        <begin position="399"/>
        <end position="413"/>
    </location>
</feature>
<feature type="region of interest" description="Disordered" evidence="2">
    <location>
        <begin position="321"/>
        <end position="434"/>
    </location>
</feature>
<name>A0A3Q2YNJ2_HIPCM</name>
<evidence type="ECO:0000313" key="5">
    <source>
        <dbReference type="Proteomes" id="UP000264820"/>
    </source>
</evidence>
<dbReference type="STRING" id="109280.ENSHCOP00000019283"/>
<evidence type="ECO:0000313" key="4">
    <source>
        <dbReference type="Ensembl" id="ENSHCOP00000019283.1"/>
    </source>
</evidence>
<feature type="domain" description="DNA endonuclease Ctp1 N-terminal" evidence="3">
    <location>
        <begin position="1"/>
        <end position="83"/>
    </location>
</feature>
<dbReference type="PANTHER" id="PTHR15107:SF3">
    <property type="entry name" value="RBBP8 N-TERMINAL-LIKE PROTEIN"/>
    <property type="match status" value="1"/>
</dbReference>
<dbReference type="GO" id="GO:0003684">
    <property type="term" value="F:damaged DNA binding"/>
    <property type="evidence" value="ECO:0007669"/>
    <property type="project" value="TreeGrafter"/>
</dbReference>
<feature type="compositionally biased region" description="Basic residues" evidence="2">
    <location>
        <begin position="424"/>
        <end position="434"/>
    </location>
</feature>
<feature type="coiled-coil region" evidence="1">
    <location>
        <begin position="1"/>
        <end position="28"/>
    </location>
</feature>
<evidence type="ECO:0000259" key="3">
    <source>
        <dbReference type="Pfam" id="PF10482"/>
    </source>
</evidence>
<dbReference type="InterPro" id="IPR033316">
    <property type="entry name" value="RBBP8-like"/>
</dbReference>
<dbReference type="GeneTree" id="ENSGT00530000063835"/>
<reference evidence="4" key="1">
    <citation type="submission" date="2025-08" db="UniProtKB">
        <authorList>
            <consortium name="Ensembl"/>
        </authorList>
    </citation>
    <scope>IDENTIFICATION</scope>
</reference>
<protein>
    <submittedName>
        <fullName evidence="4">Retinoblastoma binding protein 8-like</fullName>
    </submittedName>
</protein>
<dbReference type="OMA" id="NTWRERR"/>
<dbReference type="AlphaFoldDB" id="A0A3Q2YNJ2"/>
<feature type="coiled-coil region" evidence="1">
    <location>
        <begin position="62"/>
        <end position="89"/>
    </location>
</feature>
<keyword evidence="1" id="KW-0175">Coiled coil</keyword>
<reference evidence="4" key="2">
    <citation type="submission" date="2025-09" db="UniProtKB">
        <authorList>
            <consortium name="Ensembl"/>
        </authorList>
    </citation>
    <scope>IDENTIFICATION</scope>
</reference>
<organism evidence="4 5">
    <name type="scientific">Hippocampus comes</name>
    <name type="common">Tiger tail seahorse</name>
    <dbReference type="NCBI Taxonomy" id="109280"/>
    <lineage>
        <taxon>Eukaryota</taxon>
        <taxon>Metazoa</taxon>
        <taxon>Chordata</taxon>
        <taxon>Craniata</taxon>
        <taxon>Vertebrata</taxon>
        <taxon>Euteleostomi</taxon>
        <taxon>Actinopterygii</taxon>
        <taxon>Neopterygii</taxon>
        <taxon>Teleostei</taxon>
        <taxon>Neoteleostei</taxon>
        <taxon>Acanthomorphata</taxon>
        <taxon>Syngnathiaria</taxon>
        <taxon>Syngnathiformes</taxon>
        <taxon>Syngnathoidei</taxon>
        <taxon>Syngnathidae</taxon>
        <taxon>Hippocampus</taxon>
    </lineage>
</organism>
<dbReference type="PANTHER" id="PTHR15107">
    <property type="entry name" value="RETINOBLASTOMA BINDING PROTEIN 8"/>
    <property type="match status" value="1"/>
</dbReference>